<feature type="transmembrane region" description="Helical" evidence="1">
    <location>
        <begin position="95"/>
        <end position="118"/>
    </location>
</feature>
<dbReference type="InterPro" id="IPR036890">
    <property type="entry name" value="HATPase_C_sf"/>
</dbReference>
<dbReference type="RefSeq" id="WP_186900880.1">
    <property type="nucleotide sequence ID" value="NZ_JACOOT010000008.1"/>
</dbReference>
<feature type="transmembrane region" description="Helical" evidence="1">
    <location>
        <begin position="36"/>
        <end position="55"/>
    </location>
</feature>
<keyword evidence="1" id="KW-0472">Membrane</keyword>
<feature type="transmembrane region" description="Helical" evidence="1">
    <location>
        <begin position="61"/>
        <end position="83"/>
    </location>
</feature>
<evidence type="ECO:0000256" key="1">
    <source>
        <dbReference type="SAM" id="Phobius"/>
    </source>
</evidence>
<evidence type="ECO:0000259" key="2">
    <source>
        <dbReference type="Pfam" id="PF14501"/>
    </source>
</evidence>
<keyword evidence="4" id="KW-1185">Reference proteome</keyword>
<feature type="transmembrane region" description="Helical" evidence="1">
    <location>
        <begin position="124"/>
        <end position="147"/>
    </location>
</feature>
<dbReference type="InterPro" id="IPR032834">
    <property type="entry name" value="NatK-like_C"/>
</dbReference>
<protein>
    <submittedName>
        <fullName evidence="3">GHKL domain-containing protein</fullName>
    </submittedName>
</protein>
<sequence length="427" mass="49486">MEKMDLFRITQAHGYIFQIFFAEVLCTRYLLKKKNFLLRALTGGMIFLLLSVVLPNMISNYVSGVFSFTVFFLSLGFWQFCLAADSQEILYSCMLALFIQNLSSNVYNVIFYSIFYGAPVTVQFSLSVILMLLIYSVFYFLIIKRFAKERLENMLSNTAWIWLIAVGIFVFFLHYLFWMYGIRDVWVVYPPLILCDILGLGVALGFVELRTRNADNEKLRQLLELEKKQFEMTRSNVEFVNRNAHDLKHYIHKIQRLENSETEELEKVLTKVEAYESTFQTENAALDVVLTEKKLLCQREKISFTCMVDGEALNFMKTLDVASLFGNGLDNAIEHERKEAVEKRYIFLKVFQKGSFVSVRIENYCSHFPELSPEGLPVASSKKDAAFHGYGTKSMQYIVEKYNGNLRISEEGNLFVVSMLFPTGQYL</sequence>
<feature type="domain" description="Sensor histidine kinase NatK-like C-terminal" evidence="2">
    <location>
        <begin position="316"/>
        <end position="422"/>
    </location>
</feature>
<dbReference type="Proteomes" id="UP000652847">
    <property type="component" value="Unassembled WGS sequence"/>
</dbReference>
<proteinExistence type="predicted"/>
<dbReference type="SUPFAM" id="SSF55874">
    <property type="entry name" value="ATPase domain of HSP90 chaperone/DNA topoisomerase II/histidine kinase"/>
    <property type="match status" value="1"/>
</dbReference>
<keyword evidence="1" id="KW-1133">Transmembrane helix</keyword>
<organism evidence="3 4">
    <name type="scientific">Blautia segnis</name>
    <dbReference type="NCBI Taxonomy" id="2763030"/>
    <lineage>
        <taxon>Bacteria</taxon>
        <taxon>Bacillati</taxon>
        <taxon>Bacillota</taxon>
        <taxon>Clostridia</taxon>
        <taxon>Lachnospirales</taxon>
        <taxon>Lachnospiraceae</taxon>
        <taxon>Blautia</taxon>
    </lineage>
</organism>
<accession>A0A8I0AG80</accession>
<evidence type="ECO:0000313" key="3">
    <source>
        <dbReference type="EMBL" id="MBC5650130.1"/>
    </source>
</evidence>
<name>A0A8I0AG80_9FIRM</name>
<dbReference type="AlphaFoldDB" id="A0A8I0AG80"/>
<feature type="transmembrane region" description="Helical" evidence="1">
    <location>
        <begin position="186"/>
        <end position="207"/>
    </location>
</feature>
<comment type="caution">
    <text evidence="3">The sequence shown here is derived from an EMBL/GenBank/DDBJ whole genome shotgun (WGS) entry which is preliminary data.</text>
</comment>
<dbReference type="CDD" id="cd16935">
    <property type="entry name" value="HATPase_AgrC-ComD-like"/>
    <property type="match status" value="1"/>
</dbReference>
<evidence type="ECO:0000313" key="4">
    <source>
        <dbReference type="Proteomes" id="UP000652847"/>
    </source>
</evidence>
<dbReference type="Pfam" id="PF14501">
    <property type="entry name" value="HATPase_c_5"/>
    <property type="match status" value="1"/>
</dbReference>
<gene>
    <name evidence="3" type="ORF">H8S54_03065</name>
</gene>
<keyword evidence="1" id="KW-0812">Transmembrane</keyword>
<feature type="transmembrane region" description="Helical" evidence="1">
    <location>
        <begin position="159"/>
        <end position="180"/>
    </location>
</feature>
<dbReference type="Gene3D" id="3.30.565.10">
    <property type="entry name" value="Histidine kinase-like ATPase, C-terminal domain"/>
    <property type="match status" value="1"/>
</dbReference>
<reference evidence="3 4" key="1">
    <citation type="submission" date="2020-08" db="EMBL/GenBank/DDBJ databases">
        <title>Genome public.</title>
        <authorList>
            <person name="Liu C."/>
            <person name="Sun Q."/>
        </authorList>
    </citation>
    <scope>NUCLEOTIDE SEQUENCE [LARGE SCALE GENOMIC DNA]</scope>
    <source>
        <strain evidence="3 4">BX17</strain>
    </source>
</reference>
<dbReference type="EMBL" id="JACOOT010000008">
    <property type="protein sequence ID" value="MBC5650130.1"/>
    <property type="molecule type" value="Genomic_DNA"/>
</dbReference>